<dbReference type="Gene3D" id="3.30.40.10">
    <property type="entry name" value="Zinc/RING finger domain, C3HC4 (zinc finger)"/>
    <property type="match status" value="1"/>
</dbReference>
<organism evidence="17 18">
    <name type="scientific">Artemisia annua</name>
    <name type="common">Sweet wormwood</name>
    <dbReference type="NCBI Taxonomy" id="35608"/>
    <lineage>
        <taxon>Eukaryota</taxon>
        <taxon>Viridiplantae</taxon>
        <taxon>Streptophyta</taxon>
        <taxon>Embryophyta</taxon>
        <taxon>Tracheophyta</taxon>
        <taxon>Spermatophyta</taxon>
        <taxon>Magnoliopsida</taxon>
        <taxon>eudicotyledons</taxon>
        <taxon>Gunneridae</taxon>
        <taxon>Pentapetalae</taxon>
        <taxon>asterids</taxon>
        <taxon>campanulids</taxon>
        <taxon>Asterales</taxon>
        <taxon>Asteraceae</taxon>
        <taxon>Asteroideae</taxon>
        <taxon>Anthemideae</taxon>
        <taxon>Artemisiinae</taxon>
        <taxon>Artemisia</taxon>
    </lineage>
</organism>
<dbReference type="EC" id="2.3.2.31" evidence="6"/>
<keyword evidence="14" id="KW-0812">Transmembrane</keyword>
<dbReference type="PROSITE" id="PS50089">
    <property type="entry name" value="ZF_RING_2"/>
    <property type="match status" value="1"/>
</dbReference>
<evidence type="ECO:0000256" key="6">
    <source>
        <dbReference type="ARBA" id="ARBA00012251"/>
    </source>
</evidence>
<evidence type="ECO:0000256" key="5">
    <source>
        <dbReference type="ARBA" id="ARBA00005884"/>
    </source>
</evidence>
<evidence type="ECO:0000256" key="14">
    <source>
        <dbReference type="SAM" id="Phobius"/>
    </source>
</evidence>
<dbReference type="GO" id="GO:0008270">
    <property type="term" value="F:zinc ion binding"/>
    <property type="evidence" value="ECO:0007669"/>
    <property type="project" value="UniProtKB-KW"/>
</dbReference>
<dbReference type="PANTHER" id="PTHR11685">
    <property type="entry name" value="RBR FAMILY RING FINGER AND IBR DOMAIN-CONTAINING"/>
    <property type="match status" value="1"/>
</dbReference>
<dbReference type="GO" id="GO:0061630">
    <property type="term" value="F:ubiquitin protein ligase activity"/>
    <property type="evidence" value="ECO:0007669"/>
    <property type="project" value="UniProtKB-EC"/>
</dbReference>
<evidence type="ECO:0000313" key="17">
    <source>
        <dbReference type="EMBL" id="PWA77881.1"/>
    </source>
</evidence>
<keyword evidence="12" id="KW-0862">Zinc</keyword>
<evidence type="ECO:0000256" key="11">
    <source>
        <dbReference type="ARBA" id="ARBA00022786"/>
    </source>
</evidence>
<accession>A0A2U1NWK2</accession>
<keyword evidence="18" id="KW-1185">Reference proteome</keyword>
<dbReference type="InterPro" id="IPR048962">
    <property type="entry name" value="ARIH1-like_UBL"/>
</dbReference>
<dbReference type="Pfam" id="PF21235">
    <property type="entry name" value="UBA_ARI1"/>
    <property type="match status" value="1"/>
</dbReference>
<feature type="domain" description="RING-type" evidence="15">
    <location>
        <begin position="122"/>
        <end position="168"/>
    </location>
</feature>
<comment type="cofactor">
    <cofactor evidence="2">
        <name>Zn(2+)</name>
        <dbReference type="ChEBI" id="CHEBI:29105"/>
    </cofactor>
</comment>
<dbReference type="Proteomes" id="UP000245207">
    <property type="component" value="Unassembled WGS sequence"/>
</dbReference>
<evidence type="ECO:0000256" key="4">
    <source>
        <dbReference type="ARBA" id="ARBA00004906"/>
    </source>
</evidence>
<dbReference type="Gene3D" id="1.20.120.1750">
    <property type="match status" value="1"/>
</dbReference>
<dbReference type="FunFam" id="3.30.40.10:FF:000019">
    <property type="entry name" value="RBR-type E3 ubiquitin transferase"/>
    <property type="match status" value="1"/>
</dbReference>
<evidence type="ECO:0000256" key="8">
    <source>
        <dbReference type="ARBA" id="ARBA00022723"/>
    </source>
</evidence>
<evidence type="ECO:0000256" key="2">
    <source>
        <dbReference type="ARBA" id="ARBA00001947"/>
    </source>
</evidence>
<evidence type="ECO:0000256" key="7">
    <source>
        <dbReference type="ARBA" id="ARBA00022679"/>
    </source>
</evidence>
<dbReference type="EMBL" id="PKPP01002063">
    <property type="protein sequence ID" value="PWA77881.1"/>
    <property type="molecule type" value="Genomic_DNA"/>
</dbReference>
<evidence type="ECO:0000256" key="3">
    <source>
        <dbReference type="ARBA" id="ARBA00003976"/>
    </source>
</evidence>
<evidence type="ECO:0000256" key="12">
    <source>
        <dbReference type="ARBA" id="ARBA00022833"/>
    </source>
</evidence>
<dbReference type="STRING" id="35608.A0A2U1NWK2"/>
<dbReference type="InterPro" id="IPR018957">
    <property type="entry name" value="Znf_C3HC4_RING-type"/>
</dbReference>
<keyword evidence="11" id="KW-0833">Ubl conjugation pathway</keyword>
<dbReference type="PROSITE" id="PS51873">
    <property type="entry name" value="TRIAD"/>
    <property type="match status" value="1"/>
</dbReference>
<evidence type="ECO:0000256" key="13">
    <source>
        <dbReference type="PROSITE-ProRule" id="PRU00175"/>
    </source>
</evidence>
<protein>
    <recommendedName>
        <fullName evidence="6">RBR-type E3 ubiquitin transferase</fullName>
        <ecNumber evidence="6">2.3.2.31</ecNumber>
    </recommendedName>
</protein>
<keyword evidence="14" id="KW-0472">Membrane</keyword>
<reference evidence="17 18" key="1">
    <citation type="journal article" date="2018" name="Mol. Plant">
        <title>The genome of Artemisia annua provides insight into the evolution of Asteraceae family and artemisinin biosynthesis.</title>
        <authorList>
            <person name="Shen Q."/>
            <person name="Zhang L."/>
            <person name="Liao Z."/>
            <person name="Wang S."/>
            <person name="Yan T."/>
            <person name="Shi P."/>
            <person name="Liu M."/>
            <person name="Fu X."/>
            <person name="Pan Q."/>
            <person name="Wang Y."/>
            <person name="Lv Z."/>
            <person name="Lu X."/>
            <person name="Zhang F."/>
            <person name="Jiang W."/>
            <person name="Ma Y."/>
            <person name="Chen M."/>
            <person name="Hao X."/>
            <person name="Li L."/>
            <person name="Tang Y."/>
            <person name="Lv G."/>
            <person name="Zhou Y."/>
            <person name="Sun X."/>
            <person name="Brodelius P.E."/>
            <person name="Rose J.K.C."/>
            <person name="Tang K."/>
        </authorList>
    </citation>
    <scope>NUCLEOTIDE SEQUENCE [LARGE SCALE GENOMIC DNA]</scope>
    <source>
        <strain evidence="18">cv. Huhao1</strain>
        <tissue evidence="17">Leaf</tissue>
    </source>
</reference>
<dbReference type="InterPro" id="IPR044066">
    <property type="entry name" value="TRIAD_supradom"/>
</dbReference>
<dbReference type="InterPro" id="IPR001841">
    <property type="entry name" value="Znf_RING"/>
</dbReference>
<comment type="pathway">
    <text evidence="4">Protein modification; protein ubiquitination.</text>
</comment>
<dbReference type="AlphaFoldDB" id="A0A2U1NWK2"/>
<comment type="catalytic activity">
    <reaction evidence="1">
        <text>[E2 ubiquitin-conjugating enzyme]-S-ubiquitinyl-L-cysteine + [acceptor protein]-L-lysine = [E2 ubiquitin-conjugating enzyme]-L-cysteine + [acceptor protein]-N(6)-ubiquitinyl-L-lysine.</text>
        <dbReference type="EC" id="2.3.2.31"/>
    </reaction>
</comment>
<evidence type="ECO:0000259" key="15">
    <source>
        <dbReference type="PROSITE" id="PS50089"/>
    </source>
</evidence>
<feature type="transmembrane region" description="Helical" evidence="14">
    <location>
        <begin position="209"/>
        <end position="240"/>
    </location>
</feature>
<dbReference type="InterPro" id="IPR031127">
    <property type="entry name" value="E3_UB_ligase_RBR"/>
</dbReference>
<comment type="function">
    <text evidence="3">Might act as an E3 ubiquitin-protein ligase, or as part of E3 complex, which accepts ubiquitin from specific E2 ubiquitin-conjugating enzymes and then transfers it to substrates.</text>
</comment>
<name>A0A2U1NWK2_ARTAN</name>
<evidence type="ECO:0000256" key="9">
    <source>
        <dbReference type="ARBA" id="ARBA00022737"/>
    </source>
</evidence>
<dbReference type="Pfam" id="PF00097">
    <property type="entry name" value="zf-C3HC4"/>
    <property type="match status" value="1"/>
</dbReference>
<dbReference type="GO" id="GO:0016567">
    <property type="term" value="P:protein ubiquitination"/>
    <property type="evidence" value="ECO:0007669"/>
    <property type="project" value="InterPro"/>
</dbReference>
<comment type="caution">
    <text evidence="17">The sequence shown here is derived from an EMBL/GenBank/DDBJ whole genome shotgun (WGS) entry which is preliminary data.</text>
</comment>
<keyword evidence="9" id="KW-0677">Repeat</keyword>
<evidence type="ECO:0000313" key="18">
    <source>
        <dbReference type="Proteomes" id="UP000245207"/>
    </source>
</evidence>
<comment type="similarity">
    <text evidence="5">Belongs to the RBR family. Ariadne subfamily.</text>
</comment>
<keyword evidence="8" id="KW-0479">Metal-binding</keyword>
<dbReference type="OrthoDB" id="10009520at2759"/>
<keyword evidence="14" id="KW-1133">Transmembrane helix</keyword>
<evidence type="ECO:0000259" key="16">
    <source>
        <dbReference type="PROSITE" id="PS51873"/>
    </source>
</evidence>
<sequence length="288" mass="32911">MDSEYDYSDDEYYDEEENVSIDETFEIDDDDDAPKPQEKNYAILTMEDIEERQQKDIKCVSDILSISHDFASMLLRRYNWNVDDAQGAWVTDTDHTEEVCKDVGLLHIGDIKSLEATEKLTCGICFDPYSLDSIKTTGCGHPFCDTCWKAYISISINDGPRCLSLRCPDPSCGVAVGVNMVNRLVSDKDRKKYHHYLLRNYIEHSKKHLGVIVLLSLISGVKTMMYLAIAYTHFVGMFLANSKPCPKCKRPIEKNQGCCAVIVGHYMERKLAAFMIVTDMRLQRKQEL</sequence>
<evidence type="ECO:0000256" key="10">
    <source>
        <dbReference type="ARBA" id="ARBA00022771"/>
    </source>
</evidence>
<keyword evidence="7" id="KW-0808">Transferase</keyword>
<keyword evidence="10 13" id="KW-0863">Zinc-finger</keyword>
<evidence type="ECO:0000256" key="1">
    <source>
        <dbReference type="ARBA" id="ARBA00001798"/>
    </source>
</evidence>
<dbReference type="SUPFAM" id="SSF57850">
    <property type="entry name" value="RING/U-box"/>
    <property type="match status" value="1"/>
</dbReference>
<dbReference type="InterPro" id="IPR013083">
    <property type="entry name" value="Znf_RING/FYVE/PHD"/>
</dbReference>
<proteinExistence type="inferred from homology"/>
<feature type="domain" description="RING-type" evidence="16">
    <location>
        <begin position="118"/>
        <end position="288"/>
    </location>
</feature>
<gene>
    <name evidence="17" type="ORF">CTI12_AA219810</name>
</gene>